<evidence type="ECO:0000256" key="6">
    <source>
        <dbReference type="SAM" id="Phobius"/>
    </source>
</evidence>
<evidence type="ECO:0000256" key="2">
    <source>
        <dbReference type="ARBA" id="ARBA00012438"/>
    </source>
</evidence>
<sequence>MTKYLAISVLLLFLYACNKKEHYLQGYDKIDSLITTVKNQNSYSAEVNGMLSDAYTLLNEKPNDSIKRLYMLKLSDQYYNFGLKDDYLRVCKLNLELSLKAKDSLRLGIIYNDIADYYRGKSFNDTAYIFYNKSLHFLDKNNFEKRGRAILNKAYLLRFENSLVESEIQTIKALEAAKQSGNKRLIYDCLNNLGIINNDIKNYDLALDYHQQALEQLNKLKSDPQYFILVAQTKNNMAVCYHRLQNNSKAITLLHEATSSKNLKNESILLYAVLIDNLTYYRFKSNQEVRQEDFDLPLKIRDSLDNKLGVIVSNTRKGEYFLSQNDTAKSVSYFLKAKEIAKDIKSHRDELLLLNFLAEAEPDKRLFYKEKYIQLSDSLMESERAVRNKFTRIEYETDEIIQQKEVLAKQQQFIVLTSISIILLLILTYIIFRQKAKQKELLLIQEQQKSNEEVYQLMIDQHHKVEEGRALEKNRISLELHDGTLSMLAGIRFNLYGFQTEENAEINEKFLNQVDQIKTVEKEIRNIAHDLKNNLFIKKESFLMLLNDFIEDQKIISKINYELQIDSEIEWESLSQSLKINFFRIIQEGVYNSQKYAQAKNISISIQLSKKNMELCVKDDGVGFNSEAKTKGIGLENIKQRVSAMEGFVKIKSINQIGTQIICKIPFHYEYQNIDDR</sequence>
<evidence type="ECO:0000259" key="7">
    <source>
        <dbReference type="PROSITE" id="PS50109"/>
    </source>
</evidence>
<keyword evidence="9" id="KW-1185">Reference proteome</keyword>
<name>A0A328WUG4_9FLAO</name>
<gene>
    <name evidence="8" type="ORF">B0I10_103224</name>
</gene>
<dbReference type="InterPro" id="IPR011990">
    <property type="entry name" value="TPR-like_helical_dom_sf"/>
</dbReference>
<evidence type="ECO:0000313" key="9">
    <source>
        <dbReference type="Proteomes" id="UP000249518"/>
    </source>
</evidence>
<dbReference type="InterPro" id="IPR050482">
    <property type="entry name" value="Sensor_HK_TwoCompSys"/>
</dbReference>
<dbReference type="InterPro" id="IPR036890">
    <property type="entry name" value="HATPase_C_sf"/>
</dbReference>
<dbReference type="SUPFAM" id="SSF48452">
    <property type="entry name" value="TPR-like"/>
    <property type="match status" value="1"/>
</dbReference>
<evidence type="ECO:0000256" key="3">
    <source>
        <dbReference type="ARBA" id="ARBA00022679"/>
    </source>
</evidence>
<keyword evidence="5" id="KW-0902">Two-component regulatory system</keyword>
<dbReference type="CDD" id="cd16917">
    <property type="entry name" value="HATPase_UhpB-NarQ-NarX-like"/>
    <property type="match status" value="1"/>
</dbReference>
<keyword evidence="6" id="KW-1133">Transmembrane helix</keyword>
<dbReference type="PANTHER" id="PTHR24421:SF10">
    <property type="entry name" value="NITRATE_NITRITE SENSOR PROTEIN NARQ"/>
    <property type="match status" value="1"/>
</dbReference>
<evidence type="ECO:0000256" key="5">
    <source>
        <dbReference type="ARBA" id="ARBA00023012"/>
    </source>
</evidence>
<dbReference type="SMART" id="SM00028">
    <property type="entry name" value="TPR"/>
    <property type="match status" value="4"/>
</dbReference>
<comment type="caution">
    <text evidence="8">The sequence shown here is derived from an EMBL/GenBank/DDBJ whole genome shotgun (WGS) entry which is preliminary data.</text>
</comment>
<keyword evidence="3" id="KW-0808">Transferase</keyword>
<dbReference type="PROSITE" id="PS50109">
    <property type="entry name" value="HIS_KIN"/>
    <property type="match status" value="1"/>
</dbReference>
<dbReference type="EMBL" id="QLSV01000003">
    <property type="protein sequence ID" value="RAR49803.1"/>
    <property type="molecule type" value="Genomic_DNA"/>
</dbReference>
<protein>
    <recommendedName>
        <fullName evidence="2">histidine kinase</fullName>
        <ecNumber evidence="2">2.7.13.3</ecNumber>
    </recommendedName>
</protein>
<dbReference type="InterPro" id="IPR019734">
    <property type="entry name" value="TPR_rpt"/>
</dbReference>
<keyword evidence="6" id="KW-0472">Membrane</keyword>
<comment type="catalytic activity">
    <reaction evidence="1">
        <text>ATP + protein L-histidine = ADP + protein N-phospho-L-histidine.</text>
        <dbReference type="EC" id="2.7.13.3"/>
    </reaction>
</comment>
<evidence type="ECO:0000256" key="1">
    <source>
        <dbReference type="ARBA" id="ARBA00000085"/>
    </source>
</evidence>
<dbReference type="PROSITE" id="PS51257">
    <property type="entry name" value="PROKAR_LIPOPROTEIN"/>
    <property type="match status" value="1"/>
</dbReference>
<keyword evidence="4 8" id="KW-0418">Kinase</keyword>
<dbReference type="RefSeq" id="WP_112085240.1">
    <property type="nucleotide sequence ID" value="NZ_QLSV01000003.1"/>
</dbReference>
<dbReference type="SUPFAM" id="SSF55874">
    <property type="entry name" value="ATPase domain of HSP90 chaperone/DNA topoisomerase II/histidine kinase"/>
    <property type="match status" value="1"/>
</dbReference>
<dbReference type="Pfam" id="PF02518">
    <property type="entry name" value="HATPase_c"/>
    <property type="match status" value="1"/>
</dbReference>
<dbReference type="AlphaFoldDB" id="A0A328WUG4"/>
<organism evidence="8 9">
    <name type="scientific">Flavobacterium lacus</name>
    <dbReference type="NCBI Taxonomy" id="1353778"/>
    <lineage>
        <taxon>Bacteria</taxon>
        <taxon>Pseudomonadati</taxon>
        <taxon>Bacteroidota</taxon>
        <taxon>Flavobacteriia</taxon>
        <taxon>Flavobacteriales</taxon>
        <taxon>Flavobacteriaceae</taxon>
        <taxon>Flavobacterium</taxon>
    </lineage>
</organism>
<dbReference type="Gene3D" id="3.30.565.10">
    <property type="entry name" value="Histidine kinase-like ATPase, C-terminal domain"/>
    <property type="match status" value="1"/>
</dbReference>
<dbReference type="PANTHER" id="PTHR24421">
    <property type="entry name" value="NITRATE/NITRITE SENSOR PROTEIN NARX-RELATED"/>
    <property type="match status" value="1"/>
</dbReference>
<reference evidence="8 9" key="1">
    <citation type="submission" date="2018-06" db="EMBL/GenBank/DDBJ databases">
        <title>Genomic Encyclopedia of Type Strains, Phase III (KMG-III): the genomes of soil and plant-associated and newly described type strains.</title>
        <authorList>
            <person name="Whitman W."/>
        </authorList>
    </citation>
    <scope>NUCLEOTIDE SEQUENCE [LARGE SCALE GENOMIC DNA]</scope>
    <source>
        <strain evidence="8 9">CGMCC 1.12504</strain>
    </source>
</reference>
<dbReference type="SMART" id="SM00387">
    <property type="entry name" value="HATPase_c"/>
    <property type="match status" value="1"/>
</dbReference>
<dbReference type="InterPro" id="IPR003594">
    <property type="entry name" value="HATPase_dom"/>
</dbReference>
<dbReference type="GO" id="GO:0004673">
    <property type="term" value="F:protein histidine kinase activity"/>
    <property type="evidence" value="ECO:0007669"/>
    <property type="project" value="UniProtKB-EC"/>
</dbReference>
<dbReference type="Gene3D" id="1.25.40.10">
    <property type="entry name" value="Tetratricopeptide repeat domain"/>
    <property type="match status" value="2"/>
</dbReference>
<dbReference type="Proteomes" id="UP000249518">
    <property type="component" value="Unassembled WGS sequence"/>
</dbReference>
<dbReference type="OrthoDB" id="977000at2"/>
<evidence type="ECO:0000256" key="4">
    <source>
        <dbReference type="ARBA" id="ARBA00022777"/>
    </source>
</evidence>
<dbReference type="EC" id="2.7.13.3" evidence="2"/>
<dbReference type="GO" id="GO:0000160">
    <property type="term" value="P:phosphorelay signal transduction system"/>
    <property type="evidence" value="ECO:0007669"/>
    <property type="project" value="UniProtKB-KW"/>
</dbReference>
<feature type="domain" description="Histidine kinase" evidence="7">
    <location>
        <begin position="475"/>
        <end position="669"/>
    </location>
</feature>
<proteinExistence type="predicted"/>
<evidence type="ECO:0000313" key="8">
    <source>
        <dbReference type="EMBL" id="RAR49803.1"/>
    </source>
</evidence>
<accession>A0A328WUG4</accession>
<dbReference type="InterPro" id="IPR005467">
    <property type="entry name" value="His_kinase_dom"/>
</dbReference>
<keyword evidence="6" id="KW-0812">Transmembrane</keyword>
<feature type="transmembrane region" description="Helical" evidence="6">
    <location>
        <begin position="413"/>
        <end position="432"/>
    </location>
</feature>